<feature type="compositionally biased region" description="Polar residues" evidence="1">
    <location>
        <begin position="224"/>
        <end position="234"/>
    </location>
</feature>
<sequence length="1003" mass="107097">MVQDSSSTVDYCNKTMEDSPYNSTLGQRLQRRLVKPAGVINTQQLHSHYQATQGTAARLVQKSVLPEQVKFRYGSGVLQSTAIMSRLQRQRTESADGFDGQWRVNPDSYSGTVKTAQTFVQTQPRPFQNSRDNSREIVGKSPTAISQKVTVMTKPLVKETNHNQTTSPVSLTPVSLVEKKPKSASSTPLRKTTNETGEKGNRGGTQPQLKINRKATLAEVNTLSCHESNSVQPQRDTKPSPKSSSKSSTNPTVTQTQPETSSSSSPPYPEKSGTLRISRKATITAANASNIARVQSKSIQDLPLAQTNSPSSPTTVSRKEDSSDKEDTEDTVIQTKIIPNQPKSGQITSPGDTINNSSPDLPLAKTTSASSPTTVSRKEDNDETVIQAKIIPNLGQITSPCDTINNSSPDLPLAKTTSASSPTTVSRKEDNEDTVIQAKVIPNSGNITSQGDTLSKASHSQTRSHSNSSPDFPLAKMTSPSSPTTVSKKEDNEDTVIQGKIIPNSGQITSPGDTLSKASHSQTISHSNSSPDFPLAKTNNPLSPSTVSRKEDNEETVIQGKVIPNSGQITSQGDTLSKASHSQTISHSNSSPDLPLAKTTSASSPTTVSRKEDNDQTVIQAKIIPNSGNITSQYDTLSKASHSQTRSHSNSGPDLPLAKTTSPSSPTTVSRKEDNDQTVIQAKIIPNLGNITSQGDTINNSSPDFPLAKTTSASSPTTVSRKEDNDQTVIQGKIIPNSGNITSPGDTINKSSPDLPLAKMTSPLSPNTVSRKEDNDQTVIQAKVIPNSGNITSQYDTLSKASHSQTISHSNSSPDLPLAKTNSPSYQSTIQGKNQPLIKGIIQSKAAEKNYQPTGIIQKQQENLPVQLSQKASIASNPTVVSTTPTQLSSSSELNRVWLKTTNTIEANTIEASKGLSTTNSNHQKLPLPLAITQIKTNGAIARQTNAVENSTVQAKSGNATTPMSTPETASASGIDLTKVAEQVSRILARKLMVERERRGIGK</sequence>
<dbReference type="EMBL" id="CP017708">
    <property type="protein sequence ID" value="AOY79951.2"/>
    <property type="molecule type" value="Genomic_DNA"/>
</dbReference>
<feature type="compositionally biased region" description="Basic and acidic residues" evidence="1">
    <location>
        <begin position="192"/>
        <end position="201"/>
    </location>
</feature>
<feature type="compositionally biased region" description="Polar residues" evidence="1">
    <location>
        <begin position="443"/>
        <end position="457"/>
    </location>
</feature>
<feature type="region of interest" description="Disordered" evidence="1">
    <location>
        <begin position="401"/>
        <end position="677"/>
    </location>
</feature>
<feature type="compositionally biased region" description="Polar residues" evidence="1">
    <location>
        <begin position="626"/>
        <end position="652"/>
    </location>
</feature>
<proteinExistence type="predicted"/>
<feature type="compositionally biased region" description="Polar residues" evidence="1">
    <location>
        <begin position="299"/>
        <end position="316"/>
    </location>
</feature>
<feature type="region of interest" description="Disordered" evidence="1">
    <location>
        <begin position="224"/>
        <end position="274"/>
    </location>
</feature>
<reference evidence="2" key="2">
    <citation type="submission" date="2022-10" db="EMBL/GenBank/DDBJ databases">
        <authorList>
            <person name="Ngo T.-E."/>
        </authorList>
    </citation>
    <scope>NUCLEOTIDE SEQUENCE</scope>
    <source>
        <strain evidence="2">JHB</strain>
    </source>
</reference>
<feature type="compositionally biased region" description="Polar residues" evidence="1">
    <location>
        <begin position="690"/>
        <end position="719"/>
    </location>
</feature>
<evidence type="ECO:0000256" key="1">
    <source>
        <dbReference type="SAM" id="MobiDB-lite"/>
    </source>
</evidence>
<reference evidence="2" key="1">
    <citation type="journal article" date="2017" name="Proc. Natl. Acad. Sci. U.S.A.">
        <title>Comparative genomics uncovers the prolific and distinctive metabolic potential of the cyanobacterial genus Moorea.</title>
        <authorList>
            <person name="Leao T."/>
            <person name="Castelao G."/>
            <person name="Korobeynikov A."/>
            <person name="Monroe E.A."/>
            <person name="Podell S."/>
            <person name="Glukhov E."/>
            <person name="Allen E.E."/>
            <person name="Gerwick W.H."/>
            <person name="Gerwick L."/>
        </authorList>
    </citation>
    <scope>NUCLEOTIDE SEQUENCE</scope>
    <source>
        <strain evidence="2">JHB</strain>
    </source>
</reference>
<accession>A0A1D9FX84</accession>
<feature type="compositionally biased region" description="Polar residues" evidence="1">
    <location>
        <begin position="565"/>
        <end position="579"/>
    </location>
</feature>
<feature type="compositionally biased region" description="Low complexity" evidence="1">
    <location>
        <begin position="519"/>
        <end position="530"/>
    </location>
</feature>
<feature type="compositionally biased region" description="Polar residues" evidence="1">
    <location>
        <begin position="820"/>
        <end position="832"/>
    </location>
</feature>
<feature type="region of interest" description="Disordered" evidence="1">
    <location>
        <begin position="949"/>
        <end position="971"/>
    </location>
</feature>
<protein>
    <submittedName>
        <fullName evidence="2">Uncharacterized protein</fullName>
    </submittedName>
</protein>
<feature type="compositionally biased region" description="Polar residues" evidence="1">
    <location>
        <begin position="401"/>
        <end position="425"/>
    </location>
</feature>
<feature type="region of interest" description="Disordered" evidence="1">
    <location>
        <begin position="158"/>
        <end position="212"/>
    </location>
</feature>
<feature type="compositionally biased region" description="Polar residues" evidence="1">
    <location>
        <begin position="598"/>
        <end position="608"/>
    </location>
</feature>
<feature type="region of interest" description="Disordered" evidence="1">
    <location>
        <begin position="796"/>
        <end position="832"/>
    </location>
</feature>
<feature type="compositionally biased region" description="Low complexity" evidence="1">
    <location>
        <begin position="458"/>
        <end position="469"/>
    </location>
</feature>
<feature type="compositionally biased region" description="Low complexity" evidence="1">
    <location>
        <begin position="240"/>
        <end position="265"/>
    </location>
</feature>
<feature type="region of interest" description="Disordered" evidence="1">
    <location>
        <begin position="299"/>
        <end position="383"/>
    </location>
</feature>
<organism evidence="2">
    <name type="scientific">Moorena producens (strain JHB)</name>
    <dbReference type="NCBI Taxonomy" id="1454205"/>
    <lineage>
        <taxon>Bacteria</taxon>
        <taxon>Bacillati</taxon>
        <taxon>Cyanobacteriota</taxon>
        <taxon>Cyanophyceae</taxon>
        <taxon>Coleofasciculales</taxon>
        <taxon>Coleofasciculaceae</taxon>
        <taxon>Moorena</taxon>
    </lineage>
</organism>
<feature type="compositionally biased region" description="Polar residues" evidence="1">
    <location>
        <begin position="332"/>
        <end position="375"/>
    </location>
</feature>
<evidence type="ECO:0000313" key="2">
    <source>
        <dbReference type="EMBL" id="AOY79951.2"/>
    </source>
</evidence>
<feature type="compositionally biased region" description="Low complexity" evidence="1">
    <location>
        <begin position="580"/>
        <end position="591"/>
    </location>
</feature>
<feature type="compositionally biased region" description="Low complexity" evidence="1">
    <location>
        <begin position="802"/>
        <end position="813"/>
    </location>
</feature>
<feature type="region of interest" description="Disordered" evidence="1">
    <location>
        <begin position="690"/>
        <end position="776"/>
    </location>
</feature>
<name>A0A1D9FX84_MOOP1</name>
<feature type="compositionally biased region" description="Low complexity" evidence="1">
    <location>
        <begin position="660"/>
        <end position="669"/>
    </location>
</feature>
<gene>
    <name evidence="2" type="ORF">BJP36_08475</name>
</gene>
<feature type="compositionally biased region" description="Polar residues" evidence="1">
    <location>
        <begin position="537"/>
        <end position="547"/>
    </location>
</feature>
<feature type="compositionally biased region" description="Polar residues" evidence="1">
    <location>
        <begin position="504"/>
        <end position="518"/>
    </location>
</feature>
<feature type="compositionally biased region" description="Polar residues" evidence="1">
    <location>
        <begin position="737"/>
        <end position="752"/>
    </location>
</feature>
<feature type="compositionally biased region" description="Polar residues" evidence="1">
    <location>
        <begin position="162"/>
        <end position="173"/>
    </location>
</feature>
<dbReference type="AlphaFoldDB" id="A0A1D9FX84"/>
<dbReference type="Proteomes" id="UP000176944">
    <property type="component" value="Chromosome"/>
</dbReference>